<reference evidence="2" key="1">
    <citation type="journal article" date="2024" name="IScience">
        <title>Strigolactones Initiate the Formation of Haustorium-like Structures in Castilleja.</title>
        <authorList>
            <person name="Buerger M."/>
            <person name="Peterson D."/>
            <person name="Chory J."/>
        </authorList>
    </citation>
    <scope>NUCLEOTIDE SEQUENCE [LARGE SCALE GENOMIC DNA]</scope>
</reference>
<evidence type="ECO:0000313" key="2">
    <source>
        <dbReference type="Proteomes" id="UP001632038"/>
    </source>
</evidence>
<dbReference type="Proteomes" id="UP001632038">
    <property type="component" value="Unassembled WGS sequence"/>
</dbReference>
<comment type="caution">
    <text evidence="1">The sequence shown here is derived from an EMBL/GenBank/DDBJ whole genome shotgun (WGS) entry which is preliminary data.</text>
</comment>
<keyword evidence="2" id="KW-1185">Reference proteome</keyword>
<protein>
    <submittedName>
        <fullName evidence="1">rRNA biogenesis protein rrp5</fullName>
    </submittedName>
</protein>
<accession>A0ABD3ELR9</accession>
<name>A0ABD3ELR9_9LAMI</name>
<organism evidence="1 2">
    <name type="scientific">Castilleja foliolosa</name>
    <dbReference type="NCBI Taxonomy" id="1961234"/>
    <lineage>
        <taxon>Eukaryota</taxon>
        <taxon>Viridiplantae</taxon>
        <taxon>Streptophyta</taxon>
        <taxon>Embryophyta</taxon>
        <taxon>Tracheophyta</taxon>
        <taxon>Spermatophyta</taxon>
        <taxon>Magnoliopsida</taxon>
        <taxon>eudicotyledons</taxon>
        <taxon>Gunneridae</taxon>
        <taxon>Pentapetalae</taxon>
        <taxon>asterids</taxon>
        <taxon>lamiids</taxon>
        <taxon>Lamiales</taxon>
        <taxon>Orobanchaceae</taxon>
        <taxon>Pedicularideae</taxon>
        <taxon>Castillejinae</taxon>
        <taxon>Castilleja</taxon>
    </lineage>
</organism>
<dbReference type="EMBL" id="JAVIJP010000002">
    <property type="protein sequence ID" value="KAL3655363.1"/>
    <property type="molecule type" value="Genomic_DNA"/>
</dbReference>
<proteinExistence type="predicted"/>
<evidence type="ECO:0000313" key="1">
    <source>
        <dbReference type="EMBL" id="KAL3655363.1"/>
    </source>
</evidence>
<dbReference type="AlphaFoldDB" id="A0ABD3ELR9"/>
<gene>
    <name evidence="1" type="primary">RRP5_2</name>
    <name evidence="1" type="ORF">CASFOL_001149</name>
</gene>
<sequence length="51" mass="5686">MKGTITIEHLADHQGLAALLMGALKPGYQFDELLVPVNLPIPFFHQLLLFI</sequence>